<name>A0A9P4JD14_9PEZI</name>
<proteinExistence type="inferred from homology"/>
<dbReference type="SUPFAM" id="SSF53335">
    <property type="entry name" value="S-adenosyl-L-methionine-dependent methyltransferases"/>
    <property type="match status" value="1"/>
</dbReference>
<keyword evidence="6" id="KW-1185">Reference proteome</keyword>
<reference evidence="5" key="1">
    <citation type="journal article" date="2020" name="Stud. Mycol.">
        <title>101 Dothideomycetes genomes: a test case for predicting lifestyles and emergence of pathogens.</title>
        <authorList>
            <person name="Haridas S."/>
            <person name="Albert R."/>
            <person name="Binder M."/>
            <person name="Bloem J."/>
            <person name="Labutti K."/>
            <person name="Salamov A."/>
            <person name="Andreopoulos B."/>
            <person name="Baker S."/>
            <person name="Barry K."/>
            <person name="Bills G."/>
            <person name="Bluhm B."/>
            <person name="Cannon C."/>
            <person name="Castanera R."/>
            <person name="Culley D."/>
            <person name="Daum C."/>
            <person name="Ezra D."/>
            <person name="Gonzalez J."/>
            <person name="Henrissat B."/>
            <person name="Kuo A."/>
            <person name="Liang C."/>
            <person name="Lipzen A."/>
            <person name="Lutzoni F."/>
            <person name="Magnuson J."/>
            <person name="Mondo S."/>
            <person name="Nolan M."/>
            <person name="Ohm R."/>
            <person name="Pangilinan J."/>
            <person name="Park H.-J."/>
            <person name="Ramirez L."/>
            <person name="Alfaro M."/>
            <person name="Sun H."/>
            <person name="Tritt A."/>
            <person name="Yoshinaga Y."/>
            <person name="Zwiers L.-H."/>
            <person name="Turgeon B."/>
            <person name="Goodwin S."/>
            <person name="Spatafora J."/>
            <person name="Crous P."/>
            <person name="Grigoriev I."/>
        </authorList>
    </citation>
    <scope>NUCLEOTIDE SEQUENCE</scope>
    <source>
        <strain evidence="5">CBS 260.36</strain>
    </source>
</reference>
<organism evidence="5 6">
    <name type="scientific">Myriangium duriaei CBS 260.36</name>
    <dbReference type="NCBI Taxonomy" id="1168546"/>
    <lineage>
        <taxon>Eukaryota</taxon>
        <taxon>Fungi</taxon>
        <taxon>Dikarya</taxon>
        <taxon>Ascomycota</taxon>
        <taxon>Pezizomycotina</taxon>
        <taxon>Dothideomycetes</taxon>
        <taxon>Dothideomycetidae</taxon>
        <taxon>Myriangiales</taxon>
        <taxon>Myriangiaceae</taxon>
        <taxon>Myriangium</taxon>
    </lineage>
</organism>
<evidence type="ECO:0000259" key="4">
    <source>
        <dbReference type="Pfam" id="PF08241"/>
    </source>
</evidence>
<comment type="similarity">
    <text evidence="1">Belongs to the methyltransferase superfamily.</text>
</comment>
<protein>
    <submittedName>
        <fullName evidence="5">Methyltransferase</fullName>
    </submittedName>
</protein>
<dbReference type="InterPro" id="IPR013216">
    <property type="entry name" value="Methyltransf_11"/>
</dbReference>
<dbReference type="Pfam" id="PF08241">
    <property type="entry name" value="Methyltransf_11"/>
    <property type="match status" value="1"/>
</dbReference>
<evidence type="ECO:0000256" key="2">
    <source>
        <dbReference type="ARBA" id="ARBA00022603"/>
    </source>
</evidence>
<dbReference type="PANTHER" id="PTHR44942:SF4">
    <property type="entry name" value="METHYLTRANSFERASE TYPE 11 DOMAIN-CONTAINING PROTEIN"/>
    <property type="match status" value="1"/>
</dbReference>
<dbReference type="GO" id="GO:0008757">
    <property type="term" value="F:S-adenosylmethionine-dependent methyltransferase activity"/>
    <property type="evidence" value="ECO:0007669"/>
    <property type="project" value="InterPro"/>
</dbReference>
<keyword evidence="2 5" id="KW-0489">Methyltransferase</keyword>
<keyword evidence="3" id="KW-0808">Transferase</keyword>
<comment type="caution">
    <text evidence="5">The sequence shown here is derived from an EMBL/GenBank/DDBJ whole genome shotgun (WGS) entry which is preliminary data.</text>
</comment>
<dbReference type="GO" id="GO:0032259">
    <property type="term" value="P:methylation"/>
    <property type="evidence" value="ECO:0007669"/>
    <property type="project" value="UniProtKB-KW"/>
</dbReference>
<evidence type="ECO:0000256" key="3">
    <source>
        <dbReference type="ARBA" id="ARBA00022679"/>
    </source>
</evidence>
<dbReference type="EMBL" id="ML996081">
    <property type="protein sequence ID" value="KAF2156768.1"/>
    <property type="molecule type" value="Genomic_DNA"/>
</dbReference>
<evidence type="ECO:0000256" key="1">
    <source>
        <dbReference type="ARBA" id="ARBA00008361"/>
    </source>
</evidence>
<evidence type="ECO:0000313" key="6">
    <source>
        <dbReference type="Proteomes" id="UP000799439"/>
    </source>
</evidence>
<feature type="domain" description="Methyltransferase type 11" evidence="4">
    <location>
        <begin position="48"/>
        <end position="139"/>
    </location>
</feature>
<dbReference type="Gene3D" id="3.40.50.150">
    <property type="entry name" value="Vaccinia Virus protein VP39"/>
    <property type="match status" value="1"/>
</dbReference>
<dbReference type="AlphaFoldDB" id="A0A9P4JD14"/>
<evidence type="ECO:0000313" key="5">
    <source>
        <dbReference type="EMBL" id="KAF2156768.1"/>
    </source>
</evidence>
<dbReference type="InterPro" id="IPR051052">
    <property type="entry name" value="Diverse_substrate_MTase"/>
</dbReference>
<dbReference type="CDD" id="cd02440">
    <property type="entry name" value="AdoMet_MTases"/>
    <property type="match status" value="1"/>
</dbReference>
<gene>
    <name evidence="5" type="ORF">K461DRAFT_325456</name>
</gene>
<dbReference type="PANTHER" id="PTHR44942">
    <property type="entry name" value="METHYLTRANSF_11 DOMAIN-CONTAINING PROTEIN"/>
    <property type="match status" value="1"/>
</dbReference>
<sequence>MPLNPFAQSGFAAASDYDAHRPSFPSASVDKLLENVRVRGNKGATVIDLAAGTGKFTELLAKREEGFKIIAVEPHAEMRGVLEKKQLPGVQVLDGLSTSIPLPNDSADAVIAAQVAFHWFANMESLKEIHRVLQPHGAFGVIWNIEDYNAPKDHTATTDWERTMQDFIWTLDDNQPRFRHEQWRKVFDEQLQSGPISIITASTPIFALPLGNHEERWEVWLTKDRIWERLNTLSQISVLQGKDKENAIRLFHDSIDKDKVQPNEKGEYAIHGATYSSWTTKIPE</sequence>
<dbReference type="Proteomes" id="UP000799439">
    <property type="component" value="Unassembled WGS sequence"/>
</dbReference>
<accession>A0A9P4JD14</accession>
<dbReference type="OrthoDB" id="10027013at2759"/>
<dbReference type="InterPro" id="IPR029063">
    <property type="entry name" value="SAM-dependent_MTases_sf"/>
</dbReference>